<organism evidence="7 8">
    <name type="scientific">Kwoniella shandongensis</name>
    <dbReference type="NCBI Taxonomy" id="1734106"/>
    <lineage>
        <taxon>Eukaryota</taxon>
        <taxon>Fungi</taxon>
        <taxon>Dikarya</taxon>
        <taxon>Basidiomycota</taxon>
        <taxon>Agaricomycotina</taxon>
        <taxon>Tremellomycetes</taxon>
        <taxon>Tremellales</taxon>
        <taxon>Cryptococcaceae</taxon>
        <taxon>Kwoniella</taxon>
    </lineage>
</organism>
<proteinExistence type="predicted"/>
<feature type="compositionally biased region" description="Basic and acidic residues" evidence="5">
    <location>
        <begin position="316"/>
        <end position="336"/>
    </location>
</feature>
<dbReference type="Pfam" id="PF07946">
    <property type="entry name" value="CCDC47"/>
    <property type="match status" value="1"/>
</dbReference>
<gene>
    <name evidence="7" type="ORF">CI109_100558</name>
</gene>
<dbReference type="PANTHER" id="PTHR12883">
    <property type="entry name" value="ADIPOCYTE-SPECIFIC PROTEIN 4-RELATED"/>
    <property type="match status" value="1"/>
</dbReference>
<accession>A0A5M6C2Y9</accession>
<dbReference type="Proteomes" id="UP000322225">
    <property type="component" value="Chromosome 1"/>
</dbReference>
<dbReference type="EMBL" id="CP144051">
    <property type="protein sequence ID" value="WWD16133.1"/>
    <property type="molecule type" value="Genomic_DNA"/>
</dbReference>
<evidence type="ECO:0000256" key="5">
    <source>
        <dbReference type="SAM" id="MobiDB-lite"/>
    </source>
</evidence>
<protein>
    <submittedName>
        <fullName evidence="7">Uncharacterized protein</fullName>
    </submittedName>
</protein>
<evidence type="ECO:0000313" key="7">
    <source>
        <dbReference type="EMBL" id="WWD16133.1"/>
    </source>
</evidence>
<feature type="region of interest" description="Disordered" evidence="5">
    <location>
        <begin position="316"/>
        <end position="374"/>
    </location>
</feature>
<reference evidence="7" key="2">
    <citation type="submission" date="2024-01" db="EMBL/GenBank/DDBJ databases">
        <title>Comparative genomics of Cryptococcus and Kwoniella reveals pathogenesis evolution and contrasting modes of karyotype evolution via chromosome fusion or intercentromeric recombination.</title>
        <authorList>
            <person name="Coelho M.A."/>
            <person name="David-Palma M."/>
            <person name="Shea T."/>
            <person name="Bowers K."/>
            <person name="McGinley-Smith S."/>
            <person name="Mohammad A.W."/>
            <person name="Gnirke A."/>
            <person name="Yurkov A.M."/>
            <person name="Nowrousian M."/>
            <person name="Sun S."/>
            <person name="Cuomo C.A."/>
            <person name="Heitman J."/>
        </authorList>
    </citation>
    <scope>NUCLEOTIDE SEQUENCE</scope>
    <source>
        <strain evidence="7">CBS 12478</strain>
    </source>
</reference>
<feature type="compositionally biased region" description="Basic and acidic residues" evidence="5">
    <location>
        <begin position="343"/>
        <end position="366"/>
    </location>
</feature>
<dbReference type="InterPro" id="IPR012879">
    <property type="entry name" value="CCDC47"/>
</dbReference>
<evidence type="ECO:0000256" key="4">
    <source>
        <dbReference type="ARBA" id="ARBA00023136"/>
    </source>
</evidence>
<sequence>MSVLIKALAAIAPPPPSPLSREYDGFELRWKMFAFRPAAFKFEAIALSVLGLYLLLYVVGKQVNGGRAKAAIAPFQSFLLTQFTSVRPLLTSSPALHLAYASGRRSLLSLHTTIILLPIHDLPSLITHFVKSIIEPTYDGSEGLVFDLTLGRGAEGLQGEGVGVWGLVDKSVMRETKEKRWDLTFPRLTELPVLPITHALFTEHSDCTEALLKTPNVGVAELISDPVAAGVLKSLLITDVPATRPTRGALPAKSKARHIILSLYKPKNEQQVEAAKAWLQVELNIADLLSKTNVIKPEVSRKLLKTRQTVDEELNKSYKKEVDEDKEPEPTAEEKRAARKRAERAGMSEKEVKKAEELEKKREMRKLQKKQQSK</sequence>
<dbReference type="GO" id="GO:0005783">
    <property type="term" value="C:endoplasmic reticulum"/>
    <property type="evidence" value="ECO:0007669"/>
    <property type="project" value="InterPro"/>
</dbReference>
<dbReference type="KEGG" id="ksn:43588819"/>
<dbReference type="GO" id="GO:0005509">
    <property type="term" value="F:calcium ion binding"/>
    <property type="evidence" value="ECO:0007669"/>
    <property type="project" value="InterPro"/>
</dbReference>
<dbReference type="PANTHER" id="PTHR12883:SF0">
    <property type="entry name" value="PAT COMPLEX SUBUNIT CCDC47"/>
    <property type="match status" value="1"/>
</dbReference>
<keyword evidence="2 6" id="KW-0812">Transmembrane</keyword>
<dbReference type="GO" id="GO:0016020">
    <property type="term" value="C:membrane"/>
    <property type="evidence" value="ECO:0007669"/>
    <property type="project" value="UniProtKB-SubCell"/>
</dbReference>
<keyword evidence="3 6" id="KW-1133">Transmembrane helix</keyword>
<dbReference type="AlphaFoldDB" id="A0A5M6C2Y9"/>
<evidence type="ECO:0000256" key="1">
    <source>
        <dbReference type="ARBA" id="ARBA00004167"/>
    </source>
</evidence>
<dbReference type="GeneID" id="43588819"/>
<dbReference type="OrthoDB" id="10039147at2759"/>
<feature type="transmembrane region" description="Helical" evidence="6">
    <location>
        <begin position="38"/>
        <end position="59"/>
    </location>
</feature>
<keyword evidence="4 6" id="KW-0472">Membrane</keyword>
<evidence type="ECO:0000256" key="2">
    <source>
        <dbReference type="ARBA" id="ARBA00022692"/>
    </source>
</evidence>
<evidence type="ECO:0000313" key="8">
    <source>
        <dbReference type="Proteomes" id="UP000322225"/>
    </source>
</evidence>
<evidence type="ECO:0000256" key="6">
    <source>
        <dbReference type="SAM" id="Phobius"/>
    </source>
</evidence>
<evidence type="ECO:0000256" key="3">
    <source>
        <dbReference type="ARBA" id="ARBA00022989"/>
    </source>
</evidence>
<name>A0A5M6C2Y9_9TREE</name>
<dbReference type="RefSeq" id="XP_031861160.1">
    <property type="nucleotide sequence ID" value="XM_032004682.1"/>
</dbReference>
<keyword evidence="8" id="KW-1185">Reference proteome</keyword>
<dbReference type="GO" id="GO:0032469">
    <property type="term" value="P:endoplasmic reticulum calcium ion homeostasis"/>
    <property type="evidence" value="ECO:0007669"/>
    <property type="project" value="InterPro"/>
</dbReference>
<comment type="subcellular location">
    <subcellularLocation>
        <location evidence="1">Membrane</location>
        <topology evidence="1">Single-pass membrane protein</topology>
    </subcellularLocation>
</comment>
<reference evidence="7" key="1">
    <citation type="submission" date="2017-08" db="EMBL/GenBank/DDBJ databases">
        <authorList>
            <person name="Cuomo C."/>
            <person name="Billmyre B."/>
            <person name="Heitman J."/>
        </authorList>
    </citation>
    <scope>NUCLEOTIDE SEQUENCE</scope>
    <source>
        <strain evidence="7">CBS 12478</strain>
    </source>
</reference>